<protein>
    <submittedName>
        <fullName evidence="3">Uncharacterized protein</fullName>
    </submittedName>
</protein>
<evidence type="ECO:0000313" key="2">
    <source>
        <dbReference type="Proteomes" id="UP000887540"/>
    </source>
</evidence>
<proteinExistence type="predicted"/>
<evidence type="ECO:0000313" key="3">
    <source>
        <dbReference type="WBParaSite" id="ACRNAN_scaffold19339.g7144.t1"/>
    </source>
</evidence>
<dbReference type="Proteomes" id="UP000887540">
    <property type="component" value="Unplaced"/>
</dbReference>
<feature type="transmembrane region" description="Helical" evidence="1">
    <location>
        <begin position="20"/>
        <end position="49"/>
    </location>
</feature>
<keyword evidence="1" id="KW-0472">Membrane</keyword>
<sequence>MLVMIMSEIIVFTIVKRSQIILALVVCRIQAITDLFQLLVMGVIVNLAFRIHFFIKDMLFKVELVKNLGK</sequence>
<keyword evidence="2" id="KW-1185">Reference proteome</keyword>
<dbReference type="AlphaFoldDB" id="A0A914D5A2"/>
<reference evidence="3" key="1">
    <citation type="submission" date="2022-11" db="UniProtKB">
        <authorList>
            <consortium name="WormBaseParasite"/>
        </authorList>
    </citation>
    <scope>IDENTIFICATION</scope>
</reference>
<accession>A0A914D5A2</accession>
<keyword evidence="1" id="KW-1133">Transmembrane helix</keyword>
<name>A0A914D5A2_9BILA</name>
<evidence type="ECO:0000256" key="1">
    <source>
        <dbReference type="SAM" id="Phobius"/>
    </source>
</evidence>
<dbReference type="WBParaSite" id="ACRNAN_scaffold19339.g7144.t1">
    <property type="protein sequence ID" value="ACRNAN_scaffold19339.g7144.t1"/>
    <property type="gene ID" value="ACRNAN_scaffold19339.g7144"/>
</dbReference>
<keyword evidence="1" id="KW-0812">Transmembrane</keyword>
<organism evidence="2 3">
    <name type="scientific">Acrobeloides nanus</name>
    <dbReference type="NCBI Taxonomy" id="290746"/>
    <lineage>
        <taxon>Eukaryota</taxon>
        <taxon>Metazoa</taxon>
        <taxon>Ecdysozoa</taxon>
        <taxon>Nematoda</taxon>
        <taxon>Chromadorea</taxon>
        <taxon>Rhabditida</taxon>
        <taxon>Tylenchina</taxon>
        <taxon>Cephalobomorpha</taxon>
        <taxon>Cephaloboidea</taxon>
        <taxon>Cephalobidae</taxon>
        <taxon>Acrobeloides</taxon>
    </lineage>
</organism>